<evidence type="ECO:0000313" key="3">
    <source>
        <dbReference type="Proteomes" id="UP000696573"/>
    </source>
</evidence>
<dbReference type="GO" id="GO:0000976">
    <property type="term" value="F:transcription cis-regulatory region binding"/>
    <property type="evidence" value="ECO:0007669"/>
    <property type="project" value="TreeGrafter"/>
</dbReference>
<proteinExistence type="predicted"/>
<dbReference type="OrthoDB" id="5091435at2759"/>
<sequence length="532" mass="59891">MKSIWYAAHYPSAYALQPLTVICTAPPAKQDISDRQGDGKLPKCSNCKKARSRPDCTYPGATFRQSQLSILATEAASSPSLEACSVSTPYETVTNNIAAADHSPTDYPSHGVISANPPAEHSADQEVGHHASFGTTGSFETGDSPQSMWMYLSPANPQNFEGLKIWISNKSHVTGTNPTTDRAELSARALDNLHEKVKISEEERIVFEFYLQHAGVWLDIVSLDQCFAQTVPQLSIETPVLYRSCLAYGARIMYLWDLKSRASADDYHNQAIQLLIPLLGPKIPTAATDVLLAITVVLRMSEQFSEPGEDAQCHMNGAFSLFTSSRSKWGPDRVDIQGTSFWVFVRQSLRISFLSEQECRFDLNLVDDSNMLAPARDDIWTNRMTYILAKACRICWSPTMKPEELDRNLDTLETEVNEWRGALPQTFEPWYFNHAPSEPFPTMRYFSRWHARLACGVVLSEKDIGVGINGAHHAYWCGQFFTGCEEQRTLLRWLNDFMEQSKWPNKTTIKRLQELWRLDEAGTKDSSQPPII</sequence>
<dbReference type="PANTHER" id="PTHR37534:SF2">
    <property type="entry name" value="N-ACETYLTRANSFERASE DOMAIN-CONTAINING PROTEIN"/>
    <property type="match status" value="1"/>
</dbReference>
<dbReference type="EMBL" id="CABFNQ020000747">
    <property type="protein sequence ID" value="CAH0033266.1"/>
    <property type="molecule type" value="Genomic_DNA"/>
</dbReference>
<reference evidence="2" key="1">
    <citation type="submission" date="2021-10" db="EMBL/GenBank/DDBJ databases">
        <authorList>
            <person name="Piombo E."/>
        </authorList>
    </citation>
    <scope>NUCLEOTIDE SEQUENCE</scope>
</reference>
<name>A0A9N9YN55_9HYPO</name>
<dbReference type="GO" id="GO:0005634">
    <property type="term" value="C:nucleus"/>
    <property type="evidence" value="ECO:0007669"/>
    <property type="project" value="TreeGrafter"/>
</dbReference>
<dbReference type="AlphaFoldDB" id="A0A9N9YN55"/>
<evidence type="ECO:0000313" key="2">
    <source>
        <dbReference type="EMBL" id="CAH0033266.1"/>
    </source>
</evidence>
<gene>
    <name evidence="2" type="ORF">CRHIZ90672A_00008627</name>
</gene>
<dbReference type="Proteomes" id="UP000696573">
    <property type="component" value="Unassembled WGS sequence"/>
</dbReference>
<accession>A0A9N9YN55</accession>
<dbReference type="PANTHER" id="PTHR37534">
    <property type="entry name" value="TRANSCRIPTIONAL ACTIVATOR PROTEIN UGA3"/>
    <property type="match status" value="1"/>
</dbReference>
<keyword evidence="1" id="KW-0539">Nucleus</keyword>
<keyword evidence="3" id="KW-1185">Reference proteome</keyword>
<comment type="caution">
    <text evidence="2">The sequence shown here is derived from an EMBL/GenBank/DDBJ whole genome shotgun (WGS) entry which is preliminary data.</text>
</comment>
<evidence type="ECO:0000256" key="1">
    <source>
        <dbReference type="ARBA" id="ARBA00023242"/>
    </source>
</evidence>
<dbReference type="GO" id="GO:0045944">
    <property type="term" value="P:positive regulation of transcription by RNA polymerase II"/>
    <property type="evidence" value="ECO:0007669"/>
    <property type="project" value="TreeGrafter"/>
</dbReference>
<protein>
    <submittedName>
        <fullName evidence="2">Uncharacterized protein</fullName>
    </submittedName>
</protein>
<organism evidence="2 3">
    <name type="scientific">Clonostachys rhizophaga</name>
    <dbReference type="NCBI Taxonomy" id="160324"/>
    <lineage>
        <taxon>Eukaryota</taxon>
        <taxon>Fungi</taxon>
        <taxon>Dikarya</taxon>
        <taxon>Ascomycota</taxon>
        <taxon>Pezizomycotina</taxon>
        <taxon>Sordariomycetes</taxon>
        <taxon>Hypocreomycetidae</taxon>
        <taxon>Hypocreales</taxon>
        <taxon>Bionectriaceae</taxon>
        <taxon>Clonostachys</taxon>
    </lineage>
</organism>
<dbReference type="GO" id="GO:0003700">
    <property type="term" value="F:DNA-binding transcription factor activity"/>
    <property type="evidence" value="ECO:0007669"/>
    <property type="project" value="TreeGrafter"/>
</dbReference>